<proteinExistence type="predicted"/>
<feature type="transmembrane region" description="Helical" evidence="1">
    <location>
        <begin position="6"/>
        <end position="25"/>
    </location>
</feature>
<evidence type="ECO:0000256" key="1">
    <source>
        <dbReference type="SAM" id="Phobius"/>
    </source>
</evidence>
<feature type="transmembrane region" description="Helical" evidence="1">
    <location>
        <begin position="32"/>
        <end position="48"/>
    </location>
</feature>
<keyword evidence="1" id="KW-0472">Membrane</keyword>
<organism evidence="2 3">
    <name type="scientific">Rhizobium giardinii</name>
    <dbReference type="NCBI Taxonomy" id="56731"/>
    <lineage>
        <taxon>Bacteria</taxon>
        <taxon>Pseudomonadati</taxon>
        <taxon>Pseudomonadota</taxon>
        <taxon>Alphaproteobacteria</taxon>
        <taxon>Hyphomicrobiales</taxon>
        <taxon>Rhizobiaceae</taxon>
        <taxon>Rhizobium/Agrobacterium group</taxon>
        <taxon>Rhizobium</taxon>
    </lineage>
</organism>
<protein>
    <submittedName>
        <fullName evidence="2">Uncharacterized protein</fullName>
    </submittedName>
</protein>
<dbReference type="RefSeq" id="WP_018327933.1">
    <property type="nucleotide sequence ID" value="NZ_JACHBK010000004.1"/>
</dbReference>
<dbReference type="AlphaFoldDB" id="A0A7W8UBB3"/>
<name>A0A7W8UBB3_9HYPH</name>
<comment type="caution">
    <text evidence="2">The sequence shown here is derived from an EMBL/GenBank/DDBJ whole genome shotgun (WGS) entry which is preliminary data.</text>
</comment>
<keyword evidence="1" id="KW-0812">Transmembrane</keyword>
<gene>
    <name evidence="2" type="ORF">GGD55_002056</name>
</gene>
<evidence type="ECO:0000313" key="3">
    <source>
        <dbReference type="Proteomes" id="UP000585507"/>
    </source>
</evidence>
<dbReference type="EMBL" id="JACHBK010000004">
    <property type="protein sequence ID" value="MBB5535362.1"/>
    <property type="molecule type" value="Genomic_DNA"/>
</dbReference>
<dbReference type="Proteomes" id="UP000585507">
    <property type="component" value="Unassembled WGS sequence"/>
</dbReference>
<reference evidence="2 3" key="1">
    <citation type="submission" date="2020-08" db="EMBL/GenBank/DDBJ databases">
        <title>Genomic Encyclopedia of Type Strains, Phase IV (KMG-V): Genome sequencing to study the core and pangenomes of soil and plant-associated prokaryotes.</title>
        <authorList>
            <person name="Whitman W."/>
        </authorList>
    </citation>
    <scope>NUCLEOTIDE SEQUENCE [LARGE SCALE GENOMIC DNA]</scope>
    <source>
        <strain evidence="2 3">SEMIA 4084</strain>
    </source>
</reference>
<keyword evidence="3" id="KW-1185">Reference proteome</keyword>
<sequence>MPHGAAVHRVISAGVAVAVPAIAFMANGEIDMEFIVLGALIGFAYWYWGPAWPPL</sequence>
<keyword evidence="1" id="KW-1133">Transmembrane helix</keyword>
<accession>A0A7W8UBB3</accession>
<evidence type="ECO:0000313" key="2">
    <source>
        <dbReference type="EMBL" id="MBB5535362.1"/>
    </source>
</evidence>